<evidence type="ECO:0000256" key="2">
    <source>
        <dbReference type="SAM" id="MobiDB-lite"/>
    </source>
</evidence>
<dbReference type="Gene3D" id="3.90.1150.80">
    <property type="match status" value="1"/>
</dbReference>
<dbReference type="InterPro" id="IPR020981">
    <property type="entry name" value="Csm1/Pcs1_C"/>
</dbReference>
<feature type="domain" description="Monopolin complex subunit Csm1/Pcs1 C-terminal" evidence="3">
    <location>
        <begin position="242"/>
        <end position="341"/>
    </location>
</feature>
<sequence length="357" mass="40063">MPPKRRATRAAAKAKEAEPTTEAETTVEQPPVKKTRRKTRSKRNGESANNSIADSVASTPKASKTDTTAPKKTPVTESTKAESPKTTSLEISNLTTAEPPSKTVSKKQDAEKPLLSLKSPVKRPSSLQPSVSPRKLSTTIKSDLLDAKKAEAVIHKAFTAKDLPKLTTVLNDLKTTRADQIFNEFKASAEIRFKTSDDLISSLTSRNKQLQQEVTLLKERLDQLESGTTQGLNEEAQYENELILDMIEQIVGLRLHRVEETDDALSFDCSQSGKNGSEYYLNHLYLWINTDNIFQVLDYKLTISKEDSSDLIYTPMNSEDESSKLSKFLPEYFFDNLTFPLDTLQQFYQKIHRGLNK</sequence>
<proteinExistence type="predicted"/>
<dbReference type="GO" id="GO:0033551">
    <property type="term" value="C:monopolin complex"/>
    <property type="evidence" value="ECO:0007669"/>
    <property type="project" value="InterPro"/>
</dbReference>
<dbReference type="Proteomes" id="UP000038830">
    <property type="component" value="Unassembled WGS sequence"/>
</dbReference>
<dbReference type="EMBL" id="CDQK01000003">
    <property type="protein sequence ID" value="CEP22670.1"/>
    <property type="molecule type" value="Genomic_DNA"/>
</dbReference>
<dbReference type="PANTHER" id="PTHR28006">
    <property type="entry name" value="MONOPOLIN COMPLEX SUBUNIT CSM1"/>
    <property type="match status" value="1"/>
</dbReference>
<feature type="region of interest" description="Disordered" evidence="2">
    <location>
        <begin position="1"/>
        <end position="135"/>
    </location>
</feature>
<evidence type="ECO:0000313" key="4">
    <source>
        <dbReference type="EMBL" id="CEP22670.1"/>
    </source>
</evidence>
<feature type="compositionally biased region" description="Polar residues" evidence="2">
    <location>
        <begin position="125"/>
        <end position="135"/>
    </location>
</feature>
<dbReference type="GO" id="GO:0034506">
    <property type="term" value="C:chromosome, centromeric core domain"/>
    <property type="evidence" value="ECO:0007669"/>
    <property type="project" value="TreeGrafter"/>
</dbReference>
<feature type="compositionally biased region" description="Basic residues" evidence="2">
    <location>
        <begin position="33"/>
        <end position="42"/>
    </location>
</feature>
<dbReference type="AlphaFoldDB" id="A0A0H5C3P9"/>
<name>A0A0H5C3P9_CYBJN</name>
<dbReference type="CDD" id="cd23787">
    <property type="entry name" value="RWD_CSM1"/>
    <property type="match status" value="1"/>
</dbReference>
<dbReference type="GO" id="GO:1990644">
    <property type="term" value="F:microtubule site clamp"/>
    <property type="evidence" value="ECO:0007669"/>
    <property type="project" value="TreeGrafter"/>
</dbReference>
<organism evidence="4 5">
    <name type="scientific">Cyberlindnera jadinii (strain ATCC 18201 / CBS 1600 / BCRC 20928 / JCM 3617 / NBRC 0987 / NRRL Y-1542)</name>
    <name type="common">Torula yeast</name>
    <name type="synonym">Candida utilis</name>
    <dbReference type="NCBI Taxonomy" id="983966"/>
    <lineage>
        <taxon>Eukaryota</taxon>
        <taxon>Fungi</taxon>
        <taxon>Dikarya</taxon>
        <taxon>Ascomycota</taxon>
        <taxon>Saccharomycotina</taxon>
        <taxon>Saccharomycetes</taxon>
        <taxon>Phaffomycetales</taxon>
        <taxon>Phaffomycetaceae</taxon>
        <taxon>Cyberlindnera</taxon>
    </lineage>
</organism>
<dbReference type="PANTHER" id="PTHR28006:SF1">
    <property type="entry name" value="MONOPOLIN COMPLEX SUBUNIT CSM1"/>
    <property type="match status" value="1"/>
</dbReference>
<dbReference type="GO" id="GO:0072686">
    <property type="term" value="C:mitotic spindle"/>
    <property type="evidence" value="ECO:0007669"/>
    <property type="project" value="TreeGrafter"/>
</dbReference>
<reference evidence="5" key="1">
    <citation type="journal article" date="2015" name="J. Biotechnol.">
        <title>The structure of the Cyberlindnera jadinii genome and its relation to Candida utilis analyzed by the occurrence of single nucleotide polymorphisms.</title>
        <authorList>
            <person name="Rupp O."/>
            <person name="Brinkrolf K."/>
            <person name="Buerth C."/>
            <person name="Kunigo M."/>
            <person name="Schneider J."/>
            <person name="Jaenicke S."/>
            <person name="Goesmann A."/>
            <person name="Puehler A."/>
            <person name="Jaeger K.-E."/>
            <person name="Ernst J.F."/>
        </authorList>
    </citation>
    <scope>NUCLEOTIDE SEQUENCE [LARGE SCALE GENOMIC DNA]</scope>
    <source>
        <strain evidence="5">ATCC 18201 / CBS 1600 / BCRC 20928 / JCM 3617 / NBRC 0987 / NRRL Y-1542</strain>
    </source>
</reference>
<dbReference type="Pfam" id="PF12539">
    <property type="entry name" value="Csm1"/>
    <property type="match status" value="1"/>
</dbReference>
<protein>
    <submittedName>
        <fullName evidence="4">CSM1 protein</fullName>
    </submittedName>
</protein>
<feature type="coiled-coil region" evidence="1">
    <location>
        <begin position="200"/>
        <end position="227"/>
    </location>
</feature>
<accession>A0A0H5C3P9</accession>
<evidence type="ECO:0000259" key="3">
    <source>
        <dbReference type="Pfam" id="PF12539"/>
    </source>
</evidence>
<dbReference type="InterPro" id="IPR038608">
    <property type="entry name" value="Csm1/Pcs1_C_sf"/>
</dbReference>
<dbReference type="InterPro" id="IPR040349">
    <property type="entry name" value="Csm1/Pcs1"/>
</dbReference>
<keyword evidence="1" id="KW-0175">Coiled coil</keyword>
<feature type="compositionally biased region" description="Polar residues" evidence="2">
    <location>
        <begin position="84"/>
        <end position="98"/>
    </location>
</feature>
<gene>
    <name evidence="4" type="primary">CSM1</name>
    <name evidence="4" type="ORF">BN1211_3073</name>
</gene>
<dbReference type="GO" id="GO:0005730">
    <property type="term" value="C:nucleolus"/>
    <property type="evidence" value="ECO:0007669"/>
    <property type="project" value="TreeGrafter"/>
</dbReference>
<dbReference type="GO" id="GO:0045144">
    <property type="term" value="P:meiotic sister chromatid segregation"/>
    <property type="evidence" value="ECO:0007669"/>
    <property type="project" value="TreeGrafter"/>
</dbReference>
<evidence type="ECO:0000256" key="1">
    <source>
        <dbReference type="SAM" id="Coils"/>
    </source>
</evidence>
<dbReference type="GO" id="GO:0051315">
    <property type="term" value="P:attachment of mitotic spindle microtubules to kinetochore"/>
    <property type="evidence" value="ECO:0007669"/>
    <property type="project" value="TreeGrafter"/>
</dbReference>
<feature type="compositionally biased region" description="Polar residues" evidence="2">
    <location>
        <begin position="46"/>
        <end position="78"/>
    </location>
</feature>
<evidence type="ECO:0000313" key="5">
    <source>
        <dbReference type="Proteomes" id="UP000038830"/>
    </source>
</evidence>